<keyword evidence="8" id="KW-1185">Reference proteome</keyword>
<dbReference type="PROSITE" id="PS51700">
    <property type="entry name" value="SEPARIN"/>
    <property type="match status" value="1"/>
</dbReference>
<feature type="region of interest" description="Disordered" evidence="5">
    <location>
        <begin position="1422"/>
        <end position="1446"/>
    </location>
</feature>
<feature type="compositionally biased region" description="Polar residues" evidence="5">
    <location>
        <begin position="1857"/>
        <end position="1869"/>
    </location>
</feature>
<evidence type="ECO:0000313" key="8">
    <source>
        <dbReference type="Proteomes" id="UP001174936"/>
    </source>
</evidence>
<dbReference type="Pfam" id="PF03568">
    <property type="entry name" value="Separin_C"/>
    <property type="match status" value="1"/>
</dbReference>
<dbReference type="InterPro" id="IPR011990">
    <property type="entry name" value="TPR-like_helical_dom_sf"/>
</dbReference>
<dbReference type="GO" id="GO:0006508">
    <property type="term" value="P:proteolysis"/>
    <property type="evidence" value="ECO:0007669"/>
    <property type="project" value="InterPro"/>
</dbReference>
<keyword evidence="4" id="KW-0159">Chromosome partition</keyword>
<feature type="region of interest" description="Disordered" evidence="5">
    <location>
        <begin position="93"/>
        <end position="159"/>
    </location>
</feature>
<dbReference type="GO" id="GO:0004197">
    <property type="term" value="F:cysteine-type endopeptidase activity"/>
    <property type="evidence" value="ECO:0007669"/>
    <property type="project" value="InterPro"/>
</dbReference>
<dbReference type="GO" id="GO:0051307">
    <property type="term" value="P:meiotic chromosome separation"/>
    <property type="evidence" value="ECO:0007669"/>
    <property type="project" value="TreeGrafter"/>
</dbReference>
<feature type="domain" description="Peptidase C50" evidence="6">
    <location>
        <begin position="1883"/>
        <end position="1982"/>
    </location>
</feature>
<feature type="region of interest" description="Disordered" evidence="5">
    <location>
        <begin position="2033"/>
        <end position="2052"/>
    </location>
</feature>
<dbReference type="InterPro" id="IPR005314">
    <property type="entry name" value="Peptidase_C50"/>
</dbReference>
<evidence type="ECO:0000256" key="4">
    <source>
        <dbReference type="ARBA" id="ARBA00022829"/>
    </source>
</evidence>
<feature type="region of interest" description="Disordered" evidence="5">
    <location>
        <begin position="43"/>
        <end position="77"/>
    </location>
</feature>
<dbReference type="Gene3D" id="1.25.40.10">
    <property type="entry name" value="Tetratricopeptide repeat domain"/>
    <property type="match status" value="1"/>
</dbReference>
<evidence type="ECO:0000256" key="2">
    <source>
        <dbReference type="ARBA" id="ARBA00012489"/>
    </source>
</evidence>
<dbReference type="EMBL" id="JAULSV010000004">
    <property type="protein sequence ID" value="KAK0646060.1"/>
    <property type="molecule type" value="Genomic_DNA"/>
</dbReference>
<protein>
    <recommendedName>
        <fullName evidence="2">separase</fullName>
        <ecNumber evidence="2">3.4.22.49</ecNumber>
    </recommendedName>
</protein>
<comment type="catalytic activity">
    <reaction evidence="1">
        <text>All bonds known to be hydrolyzed by this endopeptidase have arginine in P1 and an acidic residue in P4. P6 is often occupied by an acidic residue or by a hydroxy-amino-acid residue, the phosphorylation of which enhances cleavage.</text>
        <dbReference type="EC" id="3.4.22.49"/>
    </reaction>
</comment>
<accession>A0AA39Y618</accession>
<evidence type="ECO:0000259" key="6">
    <source>
        <dbReference type="PROSITE" id="PS51700"/>
    </source>
</evidence>
<evidence type="ECO:0000256" key="1">
    <source>
        <dbReference type="ARBA" id="ARBA00000451"/>
    </source>
</evidence>
<dbReference type="GO" id="GO:0072686">
    <property type="term" value="C:mitotic spindle"/>
    <property type="evidence" value="ECO:0007669"/>
    <property type="project" value="TreeGrafter"/>
</dbReference>
<feature type="compositionally biased region" description="Polar residues" evidence="5">
    <location>
        <begin position="134"/>
        <end position="159"/>
    </location>
</feature>
<name>A0AA39Y618_9PEZI</name>
<feature type="compositionally biased region" description="Basic and acidic residues" evidence="5">
    <location>
        <begin position="65"/>
        <end position="76"/>
    </location>
</feature>
<reference evidence="7" key="1">
    <citation type="submission" date="2023-06" db="EMBL/GenBank/DDBJ databases">
        <title>Genome-scale phylogeny and comparative genomics of the fungal order Sordariales.</title>
        <authorList>
            <consortium name="Lawrence Berkeley National Laboratory"/>
            <person name="Hensen N."/>
            <person name="Bonometti L."/>
            <person name="Westerberg I."/>
            <person name="Brannstrom I.O."/>
            <person name="Guillou S."/>
            <person name="Cros-Aarteil S."/>
            <person name="Calhoun S."/>
            <person name="Haridas S."/>
            <person name="Kuo A."/>
            <person name="Mondo S."/>
            <person name="Pangilinan J."/>
            <person name="Riley R."/>
            <person name="Labutti K."/>
            <person name="Andreopoulos B."/>
            <person name="Lipzen A."/>
            <person name="Chen C."/>
            <person name="Yanf M."/>
            <person name="Daum C."/>
            <person name="Ng V."/>
            <person name="Clum A."/>
            <person name="Steindorff A."/>
            <person name="Ohm R."/>
            <person name="Martin F."/>
            <person name="Silar P."/>
            <person name="Natvig D."/>
            <person name="Lalanne C."/>
            <person name="Gautier V."/>
            <person name="Ament-Velasquez S.L."/>
            <person name="Kruys A."/>
            <person name="Hutchinson M.I."/>
            <person name="Powell A.J."/>
            <person name="Barry K."/>
            <person name="Miller A.N."/>
            <person name="Grigoriev I.V."/>
            <person name="Debuchy R."/>
            <person name="Gladieux P."/>
            <person name="Thoren M.H."/>
            <person name="Johannesson H."/>
        </authorList>
    </citation>
    <scope>NUCLEOTIDE SEQUENCE</scope>
    <source>
        <strain evidence="7">SMH2532-1</strain>
    </source>
</reference>
<keyword evidence="3" id="KW-0378">Hydrolase</keyword>
<dbReference type="GO" id="GO:0005634">
    <property type="term" value="C:nucleus"/>
    <property type="evidence" value="ECO:0007669"/>
    <property type="project" value="InterPro"/>
</dbReference>
<dbReference type="GO" id="GO:0005737">
    <property type="term" value="C:cytoplasm"/>
    <property type="evidence" value="ECO:0007669"/>
    <property type="project" value="TreeGrafter"/>
</dbReference>
<feature type="compositionally biased region" description="Basic and acidic residues" evidence="5">
    <location>
        <begin position="2035"/>
        <end position="2052"/>
    </location>
</feature>
<evidence type="ECO:0000256" key="3">
    <source>
        <dbReference type="ARBA" id="ARBA00022801"/>
    </source>
</evidence>
<comment type="caution">
    <text evidence="7">The sequence shown here is derived from an EMBL/GenBank/DDBJ whole genome shotgun (WGS) entry which is preliminary data.</text>
</comment>
<dbReference type="EC" id="3.4.22.49" evidence="2"/>
<dbReference type="PANTHER" id="PTHR12792">
    <property type="entry name" value="EXTRA SPINDLE POLES 1-RELATED"/>
    <property type="match status" value="1"/>
</dbReference>
<dbReference type="GO" id="GO:0044732">
    <property type="term" value="C:mitotic spindle pole body"/>
    <property type="evidence" value="ECO:0007669"/>
    <property type="project" value="TreeGrafter"/>
</dbReference>
<sequence length="2107" mass="230665">MDLSAQADAVRSATTTVSTCSPATSALLKTLLIPNDDASVAKAPRARANTAAGAGAKRGNTGASTEKKELTPREKASLATQVVNTLIKALSEAAKPTATPQSPTRPPAQDSELVKTATRNAIRRSISAPATPLQPRSTNGLPSPSKNGRSPSKSKNTTGLLSAAECARVALSALRQIQSTGKVTFPPLQLEMAMSAVVGRLVALGLHDQAIKEARILKKRLEGVAVKSETVKSGKASNVESKNAAQSVAELLDFGETKAAGQELHLAVTTQVQILQALGATSKPSSIEAALPYLRHSCKSSPTNLLLRLVEESSMDAAKISRLLERVSYYLLSMAPSSSSREDSIALEPRLSISPESAFELQALALEARLHWWKLAKHQGEVEKDVLSPLSAYLAAFVRRVQSKGQTVYAKCHEIFVRLRPQFENHRATSSKRSRSLASIYQTLAVLARESGQASAAETWIRKIREGLCAKEDSAAKICSVAAQLLSLHLKNPGKFLRDDSLLDEVVLGIQGPLRGDAAELDELLNSVCAARRSAVNLLVALNKGGNAIDFSPSPKTIELLESLVLQCPRFCLRWLGKPPGPTSTTKDYLRYEQRRKLMQETIHHTLESAFMTIKSGLDQNRLTWESMGTILGDCTTLLDYMGTFAAPGSTSSYHVKMSHFYYMQYHSLRQRSNDPKDPAPMRALRNSIECVKNRPGPEKEKAQFLLKLEKMAEACTTLGRRDQAVAALQTIRETLVEGGALRDIASALDTTPINAAWNRNEKAEILSRTLSSISKLEHVWTDWTLNLSEAEQAAALEHRLHFILLRSGRKQDEVSLQHPTVDSLLRTYIPTRFPVRRFRVLIDLLCSEIGNADRTELLSVARDASQVGERGQLGDDSGLQGFLPHMKALYQSVTALTDGDTATVQQSISVWRSLANSCQSKTELARFVDDVAGLLDHLQSIADFLRMRGQDSLLAMVLELSADISHLAEGPAPGDLIFHKTSLALQYSNLGRSSKAEQVFSTTQQYVEAHEALSDAVANFHLAFAEHYVATGSLKKAEEHLVQAQAAFGSDTPTKKARPGQRKYVVICALYLHSVIALERGDSHYALIYARESIKGLHQDWKKLECQLTADSSPDTSMAADTSVSSACSEVAKGVLPQSPGPEFWKLFYVLYRNLLRVSAIYAHLGMFQETMYYAEQAQSLAKTADSELYNSHSAAWIASVFAKSANPTKSLEFLHEAGNLLPDDEGSYPSAALACQIGSLYLDLKNAEGASIMLAKAEAYLESNVNRTTSQASEIAALEHKVAKLSIENKPPARSAKRSVKQPAVKKTPRAIAAGKVKVAAPKQVEVVEDAQICKLRASVLVQKAVSLLGRKEWVAARAALGEASEASKSIGLIPSGQVAMAACLMGMSMEQMARDPVFSVIQDSTISFPAVSTPSDKAILDRNSATKASPPKKSRSAAARDAPKEPIRAYVENLKEAQEYLLQAHSVASLSGEASLVHRISGMLQNIGLLLAATSVKARAVAQPGHTSYSVELARNLTWRRERKAVILEKNKPRFEPHEWPLALNSAAPKRTSLGFTLDLFRFQKDYIDIIPKPWSVVSLSLSENKHDLCITKLQAGHTPFVIRLPLERASSRDADTEVFNFQQGRAELLEIINMANESCHTAKDMTVKGAKSAWWQDRETLDLRLKDLLDNIEQIWLGGFRGIFSQHTRRPDLLARFQKSFLNILDKHLPSRRQVRGKRTKTAQVPAVTLDTRILELFIGLGDATGRDCDFEEELTDLLYFVVDILQFHGETNAYDEIDFDSMVVETFDALHSYHSAVKSSRVTDTGVHTILMLDKPLHVFPWESLPCLQGCAVSRMPSLACLRRLIQEQKTTRSSSTPDGSNPSEAPRAGREGHHASFGSGSYILNPSSDLKTTQATFAKPLATHLPSQTWNQIVGRDPTESEFESALTDKDILLYFGHGSGAQYIRSRTIRNLDRCHATVLLMGCSSARLSDAGEFEVYGPAWNYMMAGCPAVVGTLWDVTDRDIDRFAGRMFEEWGLVPVGTFDESDNDKGKGKQKNVRDWGKEAKRSAANQVVAREKGADNAGSVSLVEAVGRARDACRFRYVTAAAVAVYGIPVYVEK</sequence>
<proteinExistence type="predicted"/>
<feature type="compositionally biased region" description="Low complexity" evidence="5">
    <location>
        <begin position="43"/>
        <end position="63"/>
    </location>
</feature>
<dbReference type="InterPro" id="IPR030397">
    <property type="entry name" value="SEPARIN_core_dom"/>
</dbReference>
<evidence type="ECO:0000313" key="7">
    <source>
        <dbReference type="EMBL" id="KAK0646060.1"/>
    </source>
</evidence>
<feature type="region of interest" description="Disordered" evidence="5">
    <location>
        <begin position="1855"/>
        <end position="1879"/>
    </location>
</feature>
<dbReference type="PANTHER" id="PTHR12792:SF0">
    <property type="entry name" value="SEPARIN"/>
    <property type="match status" value="1"/>
</dbReference>
<dbReference type="Proteomes" id="UP001174936">
    <property type="component" value="Unassembled WGS sequence"/>
</dbReference>
<organism evidence="7 8">
    <name type="scientific">Cercophora newfieldiana</name>
    <dbReference type="NCBI Taxonomy" id="92897"/>
    <lineage>
        <taxon>Eukaryota</taxon>
        <taxon>Fungi</taxon>
        <taxon>Dikarya</taxon>
        <taxon>Ascomycota</taxon>
        <taxon>Pezizomycotina</taxon>
        <taxon>Sordariomycetes</taxon>
        <taxon>Sordariomycetidae</taxon>
        <taxon>Sordariales</taxon>
        <taxon>Lasiosphaeriaceae</taxon>
        <taxon>Cercophora</taxon>
    </lineage>
</organism>
<gene>
    <name evidence="7" type="ORF">B0T16DRAFT_412550</name>
</gene>
<evidence type="ECO:0000256" key="5">
    <source>
        <dbReference type="SAM" id="MobiDB-lite"/>
    </source>
</evidence>